<dbReference type="InterPro" id="IPR050220">
    <property type="entry name" value="Type_II_DNA_Topoisomerases"/>
</dbReference>
<dbReference type="Proteomes" id="UP000461288">
    <property type="component" value="Unassembled WGS sequence"/>
</dbReference>
<organism evidence="1 2">
    <name type="scientific">Metapseudomonas otitidis</name>
    <dbReference type="NCBI Taxonomy" id="319939"/>
    <lineage>
        <taxon>Bacteria</taxon>
        <taxon>Pseudomonadati</taxon>
        <taxon>Pseudomonadota</taxon>
        <taxon>Gammaproteobacteria</taxon>
        <taxon>Pseudomonadales</taxon>
        <taxon>Pseudomonadaceae</taxon>
        <taxon>Metapseudomonas</taxon>
    </lineage>
</organism>
<protein>
    <submittedName>
        <fullName evidence="1">DNA gyrase subunit A</fullName>
    </submittedName>
</protein>
<dbReference type="GO" id="GO:0003918">
    <property type="term" value="F:DNA topoisomerase type II (double strand cut, ATP-hydrolyzing) activity"/>
    <property type="evidence" value="ECO:0007669"/>
    <property type="project" value="TreeGrafter"/>
</dbReference>
<dbReference type="GO" id="GO:0003677">
    <property type="term" value="F:DNA binding"/>
    <property type="evidence" value="ECO:0007669"/>
    <property type="project" value="InterPro"/>
</dbReference>
<dbReference type="InterPro" id="IPR006691">
    <property type="entry name" value="GyrA/parC_rep"/>
</dbReference>
<accession>A0A7X3KY68</accession>
<dbReference type="Pfam" id="PF03989">
    <property type="entry name" value="DNA_gyraseA_C"/>
    <property type="match status" value="2"/>
</dbReference>
<dbReference type="PANTHER" id="PTHR43493">
    <property type="entry name" value="DNA GYRASE/TOPOISOMERASE SUBUNIT A"/>
    <property type="match status" value="1"/>
</dbReference>
<sequence length="98" mass="10133">PEDDRFVFTATGGGYAKRTAVSEYRQQGRGGVGIKAMALSEERGSLVGGLVVSEADEIIAIKTSGQITRSAVSEVPAKGRSTMGVKFVSVRGGDAVSI</sequence>
<feature type="non-terminal residue" evidence="1">
    <location>
        <position position="98"/>
    </location>
</feature>
<evidence type="ECO:0000313" key="1">
    <source>
        <dbReference type="EMBL" id="MWK60604.1"/>
    </source>
</evidence>
<reference evidence="1 2" key="1">
    <citation type="submission" date="2019-12" db="EMBL/GenBank/DDBJ databases">
        <title>Draft genome sequence of Pseudomonas otitidis recovered from a chicken carcass.</title>
        <authorList>
            <person name="Vieira T.R."/>
            <person name="Oliviera E.F.C."/>
            <person name="Silva N.M.V."/>
            <person name="Sambrano G.E."/>
            <person name="Cibulski S.P."/>
            <person name="Cardoso M.R.I."/>
        </authorList>
    </citation>
    <scope>NUCLEOTIDE SEQUENCE [LARGE SCALE GENOMIC DNA]</scope>
    <source>
        <strain evidence="1 2">25_K</strain>
    </source>
</reference>
<feature type="non-terminal residue" evidence="1">
    <location>
        <position position="1"/>
    </location>
</feature>
<name>A0A7X3KY68_9GAMM</name>
<dbReference type="GO" id="GO:0009330">
    <property type="term" value="C:DNA topoisomerase type II (double strand cut, ATP-hydrolyzing) complex"/>
    <property type="evidence" value="ECO:0007669"/>
    <property type="project" value="TreeGrafter"/>
</dbReference>
<dbReference type="EMBL" id="WTFN01000685">
    <property type="protein sequence ID" value="MWK60604.1"/>
    <property type="molecule type" value="Genomic_DNA"/>
</dbReference>
<dbReference type="GO" id="GO:0006265">
    <property type="term" value="P:DNA topological change"/>
    <property type="evidence" value="ECO:0007669"/>
    <property type="project" value="InterPro"/>
</dbReference>
<dbReference type="AlphaFoldDB" id="A0A7X3KY68"/>
<dbReference type="SUPFAM" id="SSF101904">
    <property type="entry name" value="GyrA/ParC C-terminal domain-like"/>
    <property type="match status" value="1"/>
</dbReference>
<dbReference type="Gene3D" id="2.120.10.90">
    <property type="entry name" value="DNA gyrase/topoisomerase IV, subunit A, C-terminal"/>
    <property type="match status" value="1"/>
</dbReference>
<dbReference type="GO" id="GO:0005524">
    <property type="term" value="F:ATP binding"/>
    <property type="evidence" value="ECO:0007669"/>
    <property type="project" value="InterPro"/>
</dbReference>
<dbReference type="InterPro" id="IPR035516">
    <property type="entry name" value="Gyrase/topoIV_suA_C"/>
</dbReference>
<evidence type="ECO:0000313" key="2">
    <source>
        <dbReference type="Proteomes" id="UP000461288"/>
    </source>
</evidence>
<dbReference type="GO" id="GO:0005737">
    <property type="term" value="C:cytoplasm"/>
    <property type="evidence" value="ECO:0007669"/>
    <property type="project" value="TreeGrafter"/>
</dbReference>
<gene>
    <name evidence="1" type="ORF">GO594_32050</name>
</gene>
<proteinExistence type="predicted"/>
<dbReference type="PANTHER" id="PTHR43493:SF5">
    <property type="entry name" value="DNA GYRASE SUBUNIT A, CHLOROPLASTIC_MITOCHONDRIAL"/>
    <property type="match status" value="1"/>
</dbReference>
<comment type="caution">
    <text evidence="1">The sequence shown here is derived from an EMBL/GenBank/DDBJ whole genome shotgun (WGS) entry which is preliminary data.</text>
</comment>